<evidence type="ECO:0000313" key="3">
    <source>
        <dbReference type="Proteomes" id="UP000054466"/>
    </source>
</evidence>
<feature type="region of interest" description="Disordered" evidence="1">
    <location>
        <begin position="1"/>
        <end position="26"/>
    </location>
</feature>
<gene>
    <name evidence="2" type="ORF">PV07_09933</name>
</gene>
<keyword evidence="3" id="KW-1185">Reference proteome</keyword>
<proteinExistence type="predicted"/>
<dbReference type="RefSeq" id="XP_016244421.1">
    <property type="nucleotide sequence ID" value="XM_016397230.1"/>
</dbReference>
<protein>
    <submittedName>
        <fullName evidence="2">Uncharacterized protein</fullName>
    </submittedName>
</protein>
<dbReference type="EMBL" id="KN847045">
    <property type="protein sequence ID" value="KIW24205.1"/>
    <property type="molecule type" value="Genomic_DNA"/>
</dbReference>
<accession>A0A0D2C147</accession>
<dbReference type="GeneID" id="27349127"/>
<organism evidence="2 3">
    <name type="scientific">Cladophialophora immunda</name>
    <dbReference type="NCBI Taxonomy" id="569365"/>
    <lineage>
        <taxon>Eukaryota</taxon>
        <taxon>Fungi</taxon>
        <taxon>Dikarya</taxon>
        <taxon>Ascomycota</taxon>
        <taxon>Pezizomycotina</taxon>
        <taxon>Eurotiomycetes</taxon>
        <taxon>Chaetothyriomycetidae</taxon>
        <taxon>Chaetothyriales</taxon>
        <taxon>Herpotrichiellaceae</taxon>
        <taxon>Cladophialophora</taxon>
    </lineage>
</organism>
<dbReference type="Proteomes" id="UP000054466">
    <property type="component" value="Unassembled WGS sequence"/>
</dbReference>
<dbReference type="HOGENOM" id="CLU_1786651_0_0_1"/>
<dbReference type="AlphaFoldDB" id="A0A0D2C147"/>
<sequence length="145" mass="15891">MMETWPARPARPHPLTPRRAARSRGRTEPCLGALGYSRGSKSTGVLLHCFATFGAVDHERSSSLLTTFAKSKNQKLGIKDDDTQHARCGTAATSSWEVLLLSFIVRMHACCAHLRAANHPPPPQYGTLYQAFAGLGYCNRRPLVS</sequence>
<dbReference type="VEuPathDB" id="FungiDB:PV07_09933"/>
<evidence type="ECO:0000313" key="2">
    <source>
        <dbReference type="EMBL" id="KIW24205.1"/>
    </source>
</evidence>
<name>A0A0D2C147_9EURO</name>
<reference evidence="2 3" key="1">
    <citation type="submission" date="2015-01" db="EMBL/GenBank/DDBJ databases">
        <title>The Genome Sequence of Cladophialophora immunda CBS83496.</title>
        <authorList>
            <consortium name="The Broad Institute Genomics Platform"/>
            <person name="Cuomo C."/>
            <person name="de Hoog S."/>
            <person name="Gorbushina A."/>
            <person name="Stielow B."/>
            <person name="Teixiera M."/>
            <person name="Abouelleil A."/>
            <person name="Chapman S.B."/>
            <person name="Priest M."/>
            <person name="Young S.K."/>
            <person name="Wortman J."/>
            <person name="Nusbaum C."/>
            <person name="Birren B."/>
        </authorList>
    </citation>
    <scope>NUCLEOTIDE SEQUENCE [LARGE SCALE GENOMIC DNA]</scope>
    <source>
        <strain evidence="2 3">CBS 83496</strain>
    </source>
</reference>
<evidence type="ECO:0000256" key="1">
    <source>
        <dbReference type="SAM" id="MobiDB-lite"/>
    </source>
</evidence>